<accession>A0ACB7IR29</accession>
<name>A0ACB7IR29_PLECO</name>
<organism evidence="1 2">
    <name type="scientific">Pleurotus cornucopiae</name>
    <name type="common">Cornucopia mushroom</name>
    <dbReference type="NCBI Taxonomy" id="5321"/>
    <lineage>
        <taxon>Eukaryota</taxon>
        <taxon>Fungi</taxon>
        <taxon>Dikarya</taxon>
        <taxon>Basidiomycota</taxon>
        <taxon>Agaricomycotina</taxon>
        <taxon>Agaricomycetes</taxon>
        <taxon>Agaricomycetidae</taxon>
        <taxon>Agaricales</taxon>
        <taxon>Pleurotineae</taxon>
        <taxon>Pleurotaceae</taxon>
        <taxon>Pleurotus</taxon>
    </lineage>
</organism>
<dbReference type="Proteomes" id="UP000824881">
    <property type="component" value="Unassembled WGS sequence"/>
</dbReference>
<dbReference type="EMBL" id="WQMT02000008">
    <property type="protein sequence ID" value="KAG9219969.1"/>
    <property type="molecule type" value="Genomic_DNA"/>
</dbReference>
<sequence length="447" mass="48637">MEVCGKRYRGSITSNTATAVTIPRGSGVDPQDPSIATPIPASSIIKQDRQKNLSPPRLLQLSNSTNTSATTQVKAKAKGGPRPSQTGKNRNEPKNERRDVGADGSPTSIDPLRQEPPSKPPGGPNNTPESQSGRGVKQQPSQRRRKQRGGPPQNTSANITPSGVPGYLLASENGNKRNTQQPGVRVNGNSSIDPSSLRGQSLKSSKTSTELDGFRGGVPRELVKQQPQPQLLQPLANTSNRPPPPWLTRCCNQGCDSCTSASTCATSSRPLQAYPHSESLKEWRKANRWCWSYSWRCSGITIEHRTSVIPIHARSRLSRLRPEAPVFIPAAAIPRPPPPLSTLSPQPSPQRQQTRQPKSPQKMKPPSEPPLSTPPPLRRRSSQPSSWNTVGKSRLSPPCSTYSPFTDWRYMTNDTVLAPTTWGADPYTREGYLSPGGKASKSVSRRS</sequence>
<reference evidence="1 2" key="1">
    <citation type="journal article" date="2021" name="Appl. Environ. Microbiol.">
        <title>Genetic linkage and physical mapping for an oyster mushroom Pleurotus cornucopiae and QTL analysis for the trait cap color.</title>
        <authorList>
            <person name="Zhang Y."/>
            <person name="Gao W."/>
            <person name="Sonnenberg A."/>
            <person name="Chen Q."/>
            <person name="Zhang J."/>
            <person name="Huang C."/>
        </authorList>
    </citation>
    <scope>NUCLEOTIDE SEQUENCE [LARGE SCALE GENOMIC DNA]</scope>
    <source>
        <strain evidence="1">CCMSSC00406</strain>
    </source>
</reference>
<evidence type="ECO:0000313" key="1">
    <source>
        <dbReference type="EMBL" id="KAG9219969.1"/>
    </source>
</evidence>
<proteinExistence type="predicted"/>
<evidence type="ECO:0000313" key="2">
    <source>
        <dbReference type="Proteomes" id="UP000824881"/>
    </source>
</evidence>
<protein>
    <submittedName>
        <fullName evidence="1">Uncharacterized protein</fullName>
    </submittedName>
</protein>
<gene>
    <name evidence="1" type="ORF">CCMSSC00406_0006882</name>
</gene>
<comment type="caution">
    <text evidence="1">The sequence shown here is derived from an EMBL/GenBank/DDBJ whole genome shotgun (WGS) entry which is preliminary data.</text>
</comment>
<keyword evidence="2" id="KW-1185">Reference proteome</keyword>